<dbReference type="PROSITE" id="PS50931">
    <property type="entry name" value="HTH_LYSR"/>
    <property type="match status" value="1"/>
</dbReference>
<dbReference type="Pfam" id="PF00126">
    <property type="entry name" value="HTH_1"/>
    <property type="match status" value="1"/>
</dbReference>
<dbReference type="Pfam" id="PF03466">
    <property type="entry name" value="LysR_substrate"/>
    <property type="match status" value="1"/>
</dbReference>
<evidence type="ECO:0000256" key="3">
    <source>
        <dbReference type="ARBA" id="ARBA00023125"/>
    </source>
</evidence>
<proteinExistence type="inferred from homology"/>
<dbReference type="GO" id="GO:0043565">
    <property type="term" value="F:sequence-specific DNA binding"/>
    <property type="evidence" value="ECO:0007669"/>
    <property type="project" value="TreeGrafter"/>
</dbReference>
<evidence type="ECO:0000256" key="4">
    <source>
        <dbReference type="ARBA" id="ARBA00023163"/>
    </source>
</evidence>
<evidence type="ECO:0000256" key="2">
    <source>
        <dbReference type="ARBA" id="ARBA00023015"/>
    </source>
</evidence>
<dbReference type="PANTHER" id="PTHR30537">
    <property type="entry name" value="HTH-TYPE TRANSCRIPTIONAL REGULATOR"/>
    <property type="match status" value="1"/>
</dbReference>
<dbReference type="InterPro" id="IPR000847">
    <property type="entry name" value="LysR_HTH_N"/>
</dbReference>
<dbReference type="EMBL" id="WEKT01000012">
    <property type="protein sequence ID" value="MZI93328.1"/>
    <property type="molecule type" value="Genomic_DNA"/>
</dbReference>
<evidence type="ECO:0000313" key="7">
    <source>
        <dbReference type="Proteomes" id="UP000462621"/>
    </source>
</evidence>
<dbReference type="FunFam" id="1.10.10.10:FF:000001">
    <property type="entry name" value="LysR family transcriptional regulator"/>
    <property type="match status" value="1"/>
</dbReference>
<dbReference type="InterPro" id="IPR058163">
    <property type="entry name" value="LysR-type_TF_proteobact-type"/>
</dbReference>
<comment type="similarity">
    <text evidence="1">Belongs to the LysR transcriptional regulatory family.</text>
</comment>
<dbReference type="Proteomes" id="UP000462621">
    <property type="component" value="Unassembled WGS sequence"/>
</dbReference>
<dbReference type="FunFam" id="3.40.190.290:FF:000001">
    <property type="entry name" value="Transcriptional regulator, LysR family"/>
    <property type="match status" value="1"/>
</dbReference>
<reference evidence="6 7" key="1">
    <citation type="submission" date="2019-10" db="EMBL/GenBank/DDBJ databases">
        <title>Vibrio sp. nov. isolated from a shrimp pond.</title>
        <authorList>
            <person name="Gomez-Gil B."/>
            <person name="Enciso-Ibarra J."/>
            <person name="Enciso-Ibarra K."/>
            <person name="Bolan-Mejia C."/>
        </authorList>
    </citation>
    <scope>NUCLEOTIDE SEQUENCE [LARGE SCALE GENOMIC DNA]</scope>
    <source>
        <strain evidence="6 7">CAIM 722</strain>
    </source>
</reference>
<organism evidence="6 7">
    <name type="scientific">Vibrio eleionomae</name>
    <dbReference type="NCBI Taxonomy" id="2653505"/>
    <lineage>
        <taxon>Bacteria</taxon>
        <taxon>Pseudomonadati</taxon>
        <taxon>Pseudomonadota</taxon>
        <taxon>Gammaproteobacteria</taxon>
        <taxon>Vibrionales</taxon>
        <taxon>Vibrionaceae</taxon>
        <taxon>Vibrio</taxon>
    </lineage>
</organism>
<keyword evidence="7" id="KW-1185">Reference proteome</keyword>
<evidence type="ECO:0000259" key="5">
    <source>
        <dbReference type="PROSITE" id="PS50931"/>
    </source>
</evidence>
<dbReference type="SUPFAM" id="SSF46785">
    <property type="entry name" value="Winged helix' DNA-binding domain"/>
    <property type="match status" value="1"/>
</dbReference>
<dbReference type="CDD" id="cd08422">
    <property type="entry name" value="PBP2_CrgA_like"/>
    <property type="match status" value="1"/>
</dbReference>
<dbReference type="Gene3D" id="3.40.190.290">
    <property type="match status" value="1"/>
</dbReference>
<dbReference type="PANTHER" id="PTHR30537:SF35">
    <property type="entry name" value="TRANSCRIPTIONAL REGULATORY PROTEIN"/>
    <property type="match status" value="1"/>
</dbReference>
<dbReference type="GO" id="GO:0006351">
    <property type="term" value="P:DNA-templated transcription"/>
    <property type="evidence" value="ECO:0007669"/>
    <property type="project" value="TreeGrafter"/>
</dbReference>
<protein>
    <submittedName>
        <fullName evidence="6">LysR family transcriptional regulator</fullName>
    </submittedName>
</protein>
<keyword evidence="2" id="KW-0805">Transcription regulation</keyword>
<dbReference type="SUPFAM" id="SSF53850">
    <property type="entry name" value="Periplasmic binding protein-like II"/>
    <property type="match status" value="1"/>
</dbReference>
<accession>A0A7X4LJX6</accession>
<dbReference type="GO" id="GO:0003700">
    <property type="term" value="F:DNA-binding transcription factor activity"/>
    <property type="evidence" value="ECO:0007669"/>
    <property type="project" value="InterPro"/>
</dbReference>
<feature type="domain" description="HTH lysR-type" evidence="5">
    <location>
        <begin position="1"/>
        <end position="59"/>
    </location>
</feature>
<evidence type="ECO:0000313" key="6">
    <source>
        <dbReference type="EMBL" id="MZI93328.1"/>
    </source>
</evidence>
<dbReference type="Gene3D" id="1.10.10.10">
    <property type="entry name" value="Winged helix-like DNA-binding domain superfamily/Winged helix DNA-binding domain"/>
    <property type="match status" value="1"/>
</dbReference>
<evidence type="ECO:0000256" key="1">
    <source>
        <dbReference type="ARBA" id="ARBA00009437"/>
    </source>
</evidence>
<name>A0A7X4LJX6_9VIBR</name>
<comment type="caution">
    <text evidence="6">The sequence shown here is derived from an EMBL/GenBank/DDBJ whole genome shotgun (WGS) entry which is preliminary data.</text>
</comment>
<gene>
    <name evidence="6" type="ORF">F9817_08975</name>
</gene>
<keyword evidence="3" id="KW-0238">DNA-binding</keyword>
<keyword evidence="4" id="KW-0804">Transcription</keyword>
<dbReference type="InterPro" id="IPR036390">
    <property type="entry name" value="WH_DNA-bd_sf"/>
</dbReference>
<dbReference type="InterPro" id="IPR036388">
    <property type="entry name" value="WH-like_DNA-bd_sf"/>
</dbReference>
<sequence>MDRLTAAKVFVDVAHSGSFTDTADRLNMSRPMVTRYVEALENWLQMRLLHRTTRRVTLTKVGQQNLEKIENWLNVGEALTDVVGDATLLSGQIKVSTSMSFGFAQLVPATKHFMQLHPEINIEIFVDDSHNDLVEQQIDLSIRIASNPDRSLIGKPIGTCRSLLVASPEYLNHADPVEKPTDLLRHSCLGYKHFERHTWHLTNGEQYEAIEIKPRLSANEATVLRQAACEGIGISLQPTYLVANELASGQLVHILPEWKPNDLQIYALYSSRKHLSSTTRAFIDYLADYFQESLSL</sequence>
<dbReference type="RefSeq" id="WP_161154631.1">
    <property type="nucleotide sequence ID" value="NZ_WEKT01000012.1"/>
</dbReference>
<dbReference type="AlphaFoldDB" id="A0A7X4LJX6"/>
<dbReference type="InterPro" id="IPR005119">
    <property type="entry name" value="LysR_subst-bd"/>
</dbReference>